<proteinExistence type="predicted"/>
<organism evidence="2 3">
    <name type="scientific">Pristionchus mayeri</name>
    <dbReference type="NCBI Taxonomy" id="1317129"/>
    <lineage>
        <taxon>Eukaryota</taxon>
        <taxon>Metazoa</taxon>
        <taxon>Ecdysozoa</taxon>
        <taxon>Nematoda</taxon>
        <taxon>Chromadorea</taxon>
        <taxon>Rhabditida</taxon>
        <taxon>Rhabditina</taxon>
        <taxon>Diplogasteromorpha</taxon>
        <taxon>Diplogasteroidea</taxon>
        <taxon>Neodiplogasteridae</taxon>
        <taxon>Pristionchus</taxon>
    </lineage>
</organism>
<dbReference type="EMBL" id="BTRK01000006">
    <property type="protein sequence ID" value="GMR62609.1"/>
    <property type="molecule type" value="Genomic_DNA"/>
</dbReference>
<gene>
    <name evidence="2" type="ORF">PMAYCL1PPCAC_32804</name>
</gene>
<feature type="compositionally biased region" description="Basic residues" evidence="1">
    <location>
        <begin position="306"/>
        <end position="318"/>
    </location>
</feature>
<protein>
    <submittedName>
        <fullName evidence="2">Uncharacterized protein</fullName>
    </submittedName>
</protein>
<accession>A0AAN5IFA0</accession>
<comment type="caution">
    <text evidence="2">The sequence shown here is derived from an EMBL/GenBank/DDBJ whole genome shotgun (WGS) entry which is preliminary data.</text>
</comment>
<sequence length="374" mass="41461">MSTPSSPLHNELPAEISGLQMQHWYGRNDYPWRETTVVFENNKMTVKSTLNGEPMIETFCKRDCIEVVEPLTNPELTINIRHSCVEGWKIIFKANNDSVLTALKDAITRISQNQLLSHNLLMDDRCKFLDLQCRGLTQEQIRCMRDATTGPIPRGTPSDLKTPKYMSGLGTVTLRVVNACPAMRIASSSKQYPEFVTVENGVIRCMFGRGISVTIEAADFFPPRAVSPPFDSEQIFVCDSRDKWNPRQAWVFETTKARVPELLPKLMHAWMEVGGRTADESQAESKVLGGQKRVTAKTGAVAKTGKSTKKTAAPKRRAVKSEPAAAPKPKAPKKVVKRGAPAPKKPVPKKNVSKSGRAVKKVSGTRATRSMKTK</sequence>
<reference evidence="3" key="1">
    <citation type="submission" date="2022-10" db="EMBL/GenBank/DDBJ databases">
        <title>Genome assembly of Pristionchus species.</title>
        <authorList>
            <person name="Yoshida K."/>
            <person name="Sommer R.J."/>
        </authorList>
    </citation>
    <scope>NUCLEOTIDE SEQUENCE [LARGE SCALE GENOMIC DNA]</scope>
    <source>
        <strain evidence="3">RS5460</strain>
    </source>
</reference>
<evidence type="ECO:0000313" key="3">
    <source>
        <dbReference type="Proteomes" id="UP001328107"/>
    </source>
</evidence>
<feature type="region of interest" description="Disordered" evidence="1">
    <location>
        <begin position="278"/>
        <end position="374"/>
    </location>
</feature>
<feature type="compositionally biased region" description="Low complexity" evidence="1">
    <location>
        <begin position="296"/>
        <end position="305"/>
    </location>
</feature>
<name>A0AAN5IFA0_9BILA</name>
<dbReference type="AlphaFoldDB" id="A0AAN5IFA0"/>
<dbReference type="Proteomes" id="UP001328107">
    <property type="component" value="Unassembled WGS sequence"/>
</dbReference>
<keyword evidence="3" id="KW-1185">Reference proteome</keyword>
<evidence type="ECO:0000256" key="1">
    <source>
        <dbReference type="SAM" id="MobiDB-lite"/>
    </source>
</evidence>
<evidence type="ECO:0000313" key="2">
    <source>
        <dbReference type="EMBL" id="GMR62609.1"/>
    </source>
</evidence>
<feature type="compositionally biased region" description="Basic residues" evidence="1">
    <location>
        <begin position="346"/>
        <end position="360"/>
    </location>
</feature>